<dbReference type="RefSeq" id="WP_379598197.1">
    <property type="nucleotide sequence ID" value="NZ_JBHRTN010000018.1"/>
</dbReference>
<dbReference type="EMBL" id="JBHRTN010000018">
    <property type="protein sequence ID" value="MFC3126693.1"/>
    <property type="molecule type" value="Genomic_DNA"/>
</dbReference>
<protein>
    <submittedName>
        <fullName evidence="1">Uncharacterized protein</fullName>
    </submittedName>
</protein>
<comment type="caution">
    <text evidence="1">The sequence shown here is derived from an EMBL/GenBank/DDBJ whole genome shotgun (WGS) entry which is preliminary data.</text>
</comment>
<evidence type="ECO:0000313" key="1">
    <source>
        <dbReference type="EMBL" id="MFC3126693.1"/>
    </source>
</evidence>
<proteinExistence type="predicted"/>
<name>A0ABV7G1Y2_9PROT</name>
<sequence>MASIRFSATATNGGEKLLDIIAEGQTEGEASSLSSRLSVRLGVEDGVLKGAGSVEVTAQAIGDASAETEVQVPEGLAPLIESWRDRIGEMTEDGLLVTETSETQFSFMNWDVDEGGMPSERQLPAVPQDGEGPLQVPLVPEELLPALLLPSGAIASDDLL</sequence>
<dbReference type="Proteomes" id="UP001595593">
    <property type="component" value="Unassembled WGS sequence"/>
</dbReference>
<keyword evidence="2" id="KW-1185">Reference proteome</keyword>
<evidence type="ECO:0000313" key="2">
    <source>
        <dbReference type="Proteomes" id="UP001595593"/>
    </source>
</evidence>
<organism evidence="1 2">
    <name type="scientific">Teichococcus globiformis</name>
    <dbReference type="NCBI Taxonomy" id="2307229"/>
    <lineage>
        <taxon>Bacteria</taxon>
        <taxon>Pseudomonadati</taxon>
        <taxon>Pseudomonadota</taxon>
        <taxon>Alphaproteobacteria</taxon>
        <taxon>Acetobacterales</taxon>
        <taxon>Roseomonadaceae</taxon>
        <taxon>Roseomonas</taxon>
    </lineage>
</organism>
<reference evidence="2" key="1">
    <citation type="journal article" date="2019" name="Int. J. Syst. Evol. Microbiol.">
        <title>The Global Catalogue of Microorganisms (GCM) 10K type strain sequencing project: providing services to taxonomists for standard genome sequencing and annotation.</title>
        <authorList>
            <consortium name="The Broad Institute Genomics Platform"/>
            <consortium name="The Broad Institute Genome Sequencing Center for Infectious Disease"/>
            <person name="Wu L."/>
            <person name="Ma J."/>
        </authorList>
    </citation>
    <scope>NUCLEOTIDE SEQUENCE [LARGE SCALE GENOMIC DNA]</scope>
    <source>
        <strain evidence="2">KCTC 52094</strain>
    </source>
</reference>
<gene>
    <name evidence="1" type="ORF">ACFOD4_16640</name>
</gene>
<accession>A0ABV7G1Y2</accession>